<dbReference type="SUPFAM" id="SSF102546">
    <property type="entry name" value="RbsD-like"/>
    <property type="match status" value="1"/>
</dbReference>
<dbReference type="GO" id="GO:0016872">
    <property type="term" value="F:intramolecular lyase activity"/>
    <property type="evidence" value="ECO:0007669"/>
    <property type="project" value="UniProtKB-UniRule"/>
</dbReference>
<dbReference type="HAMAP" id="MF_01661">
    <property type="entry name" value="D_rib_pyranase"/>
    <property type="match status" value="1"/>
</dbReference>
<name>A0A3M5B2V7_PSESS</name>
<evidence type="ECO:0000256" key="1">
    <source>
        <dbReference type="ARBA" id="ARBA00000223"/>
    </source>
</evidence>
<dbReference type="GO" id="GO:0048029">
    <property type="term" value="F:monosaccharide binding"/>
    <property type="evidence" value="ECO:0007669"/>
    <property type="project" value="InterPro"/>
</dbReference>
<feature type="binding site" evidence="6">
    <location>
        <begin position="159"/>
        <end position="161"/>
    </location>
    <ligand>
        <name>substrate</name>
    </ligand>
</feature>
<dbReference type="PANTHER" id="PTHR37831:SF1">
    <property type="entry name" value="D-RIBOSE PYRANASE"/>
    <property type="match status" value="1"/>
</dbReference>
<comment type="similarity">
    <text evidence="6">Belongs to the RbsD / FucU family. RbsD subfamily.</text>
</comment>
<dbReference type="PANTHER" id="PTHR37831">
    <property type="entry name" value="D-RIBOSE PYRANASE"/>
    <property type="match status" value="1"/>
</dbReference>
<evidence type="ECO:0000256" key="4">
    <source>
        <dbReference type="ARBA" id="ARBA00023235"/>
    </source>
</evidence>
<dbReference type="EC" id="5.4.99.62" evidence="2 6"/>
<accession>A0A3M5B2V7</accession>
<evidence type="ECO:0000256" key="3">
    <source>
        <dbReference type="ARBA" id="ARBA00022490"/>
    </source>
</evidence>
<dbReference type="InterPro" id="IPR007721">
    <property type="entry name" value="RbsD_FucU"/>
</dbReference>
<comment type="subunit">
    <text evidence="6">Homodecamer.</text>
</comment>
<organism evidence="8 9">
    <name type="scientific">Pseudomonas savastanoi</name>
    <name type="common">Pseudomonas syringae pv. savastanoi</name>
    <dbReference type="NCBI Taxonomy" id="29438"/>
    <lineage>
        <taxon>Bacteria</taxon>
        <taxon>Pseudomonadati</taxon>
        <taxon>Pseudomonadota</taxon>
        <taxon>Gammaproteobacteria</taxon>
        <taxon>Pseudomonadales</taxon>
        <taxon>Pseudomonadaceae</taxon>
        <taxon>Pseudomonas</taxon>
    </lineage>
</organism>
<dbReference type="NCBIfam" id="NF008761">
    <property type="entry name" value="PRK11797.1"/>
    <property type="match status" value="1"/>
</dbReference>
<comment type="caution">
    <text evidence="8">The sequence shown here is derived from an EMBL/GenBank/DDBJ whole genome shotgun (WGS) entry which is preliminary data.</text>
</comment>
<protein>
    <recommendedName>
        <fullName evidence="2 6">D-ribose pyranase</fullName>
        <ecNumber evidence="2 6">5.4.99.62</ecNumber>
    </recommendedName>
</protein>
<feature type="region of interest" description="Disordered" evidence="7">
    <location>
        <begin position="1"/>
        <end position="25"/>
    </location>
</feature>
<comment type="catalytic activity">
    <reaction evidence="1 6">
        <text>beta-D-ribopyranose = beta-D-ribofuranose</text>
        <dbReference type="Rhea" id="RHEA:25432"/>
        <dbReference type="ChEBI" id="CHEBI:27476"/>
        <dbReference type="ChEBI" id="CHEBI:47002"/>
        <dbReference type="EC" id="5.4.99.62"/>
    </reaction>
</comment>
<dbReference type="InterPro" id="IPR023064">
    <property type="entry name" value="D-ribose_pyranase"/>
</dbReference>
<keyword evidence="3 6" id="KW-0963">Cytoplasm</keyword>
<gene>
    <name evidence="6" type="primary">rbsD</name>
    <name evidence="8" type="ORF">ALP70_04994</name>
</gene>
<dbReference type="Gene3D" id="3.40.1650.10">
    <property type="entry name" value="RbsD-like domain"/>
    <property type="match status" value="1"/>
</dbReference>
<dbReference type="GO" id="GO:0005829">
    <property type="term" value="C:cytosol"/>
    <property type="evidence" value="ECO:0007669"/>
    <property type="project" value="TreeGrafter"/>
</dbReference>
<dbReference type="Proteomes" id="UP000269801">
    <property type="component" value="Unassembled WGS sequence"/>
</dbReference>
<dbReference type="FunFam" id="3.40.1650.10:FF:000004">
    <property type="entry name" value="D-ribose pyranase"/>
    <property type="match status" value="1"/>
</dbReference>
<reference evidence="8 9" key="1">
    <citation type="submission" date="2018-08" db="EMBL/GenBank/DDBJ databases">
        <title>Recombination of ecologically and evolutionarily significant loci maintains genetic cohesion in the Pseudomonas syringae species complex.</title>
        <authorList>
            <person name="Dillon M."/>
            <person name="Thakur S."/>
            <person name="Almeida R.N.D."/>
            <person name="Weir B.S."/>
            <person name="Guttman D.S."/>
        </authorList>
    </citation>
    <scope>NUCLEOTIDE SEQUENCE [LARGE SCALE GENOMIC DNA]</scope>
    <source>
        <strain evidence="8 9">ICMP 13685</strain>
    </source>
</reference>
<evidence type="ECO:0000256" key="6">
    <source>
        <dbReference type="HAMAP-Rule" id="MF_01661"/>
    </source>
</evidence>
<dbReference type="GO" id="GO:0019303">
    <property type="term" value="P:D-ribose catabolic process"/>
    <property type="evidence" value="ECO:0007669"/>
    <property type="project" value="UniProtKB-UniRule"/>
</dbReference>
<evidence type="ECO:0000256" key="5">
    <source>
        <dbReference type="ARBA" id="ARBA00023277"/>
    </source>
</evidence>
<keyword evidence="4 6" id="KW-0413">Isomerase</keyword>
<sequence>MAGHSLRSGRGSHIRDPRGCPAVHPDVRGSKGIRFTMKKTPLLNIALSRVIASLGHGDILMIVDAGMPVPAGVELIDLALTRGVPDFVSVLDVVLSEMQVESHVLANEMAEVKPPALQVIESLNLDDQLGQQRWISHEDLKVLSRKARAIIRTGECQPYSNVALVSGVVF</sequence>
<dbReference type="InterPro" id="IPR023750">
    <property type="entry name" value="RbsD-like_sf"/>
</dbReference>
<comment type="pathway">
    <text evidence="6">Carbohydrate metabolism; D-ribose degradation; D-ribose 5-phosphate from beta-D-ribopyranose: step 1/2.</text>
</comment>
<keyword evidence="5 6" id="KW-0119">Carbohydrate metabolism</keyword>
<comment type="subcellular location">
    <subcellularLocation>
        <location evidence="6">Cytoplasm</location>
    </subcellularLocation>
</comment>
<dbReference type="EMBL" id="RBSL01000465">
    <property type="protein sequence ID" value="RMS19726.1"/>
    <property type="molecule type" value="Genomic_DNA"/>
</dbReference>
<evidence type="ECO:0000313" key="8">
    <source>
        <dbReference type="EMBL" id="RMS19726.1"/>
    </source>
</evidence>
<feature type="binding site" evidence="6">
    <location>
        <position position="137"/>
    </location>
    <ligand>
        <name>substrate</name>
    </ligand>
</feature>
<comment type="function">
    <text evidence="6">Catalyzes the interconversion of beta-pyran and beta-furan forms of D-ribose.</text>
</comment>
<feature type="binding site" evidence="6">
    <location>
        <position position="64"/>
    </location>
    <ligand>
        <name>substrate</name>
    </ligand>
</feature>
<evidence type="ECO:0000256" key="2">
    <source>
        <dbReference type="ARBA" id="ARBA00012862"/>
    </source>
</evidence>
<dbReference type="GO" id="GO:0062193">
    <property type="term" value="F:D-ribose pyranase activity"/>
    <property type="evidence" value="ECO:0007669"/>
    <property type="project" value="UniProtKB-EC"/>
</dbReference>
<evidence type="ECO:0000313" key="9">
    <source>
        <dbReference type="Proteomes" id="UP000269801"/>
    </source>
</evidence>
<proteinExistence type="inferred from homology"/>
<dbReference type="AlphaFoldDB" id="A0A3M5B2V7"/>
<dbReference type="UniPathway" id="UPA00916">
    <property type="reaction ID" value="UER00888"/>
</dbReference>
<dbReference type="Pfam" id="PF05025">
    <property type="entry name" value="RbsD_FucU"/>
    <property type="match status" value="1"/>
</dbReference>
<feature type="active site" description="Proton donor" evidence="6">
    <location>
        <position position="56"/>
    </location>
</feature>
<evidence type="ECO:0000256" key="7">
    <source>
        <dbReference type="SAM" id="MobiDB-lite"/>
    </source>
</evidence>